<dbReference type="PANTHER" id="PTHR43793">
    <property type="entry name" value="FAD SYNTHASE"/>
    <property type="match status" value="1"/>
</dbReference>
<protein>
    <submittedName>
        <fullName evidence="4">Glycerol-3-phosphate cytidylyltransferase</fullName>
    </submittedName>
</protein>
<comment type="caution">
    <text evidence="4">The sequence shown here is derived from an EMBL/GenBank/DDBJ whole genome shotgun (WGS) entry which is preliminary data.</text>
</comment>
<proteinExistence type="predicted"/>
<organism evidence="4 5">
    <name type="scientific">Candidatus Nomurabacteria bacterium GW2011_GWC2_41_8</name>
    <dbReference type="NCBI Taxonomy" id="1618755"/>
    <lineage>
        <taxon>Bacteria</taxon>
        <taxon>Candidatus Nomuraibacteriota</taxon>
    </lineage>
</organism>
<dbReference type="Proteomes" id="UP000033949">
    <property type="component" value="Unassembled WGS sequence"/>
</dbReference>
<reference evidence="4 5" key="1">
    <citation type="journal article" date="2015" name="Nature">
        <title>rRNA introns, odd ribosomes, and small enigmatic genomes across a large radiation of phyla.</title>
        <authorList>
            <person name="Brown C.T."/>
            <person name="Hug L.A."/>
            <person name="Thomas B.C."/>
            <person name="Sharon I."/>
            <person name="Castelle C.J."/>
            <person name="Singh A."/>
            <person name="Wilkins M.J."/>
            <person name="Williams K.H."/>
            <person name="Banfield J.F."/>
        </authorList>
    </citation>
    <scope>NUCLEOTIDE SEQUENCE [LARGE SCALE GENOMIC DNA]</scope>
</reference>
<dbReference type="NCBIfam" id="TIGR00125">
    <property type="entry name" value="cyt_tran_rel"/>
    <property type="match status" value="1"/>
</dbReference>
<name>A0A0G1AEY9_9BACT</name>
<dbReference type="InterPro" id="IPR050385">
    <property type="entry name" value="Archaeal_FAD_synthase"/>
</dbReference>
<keyword evidence="2 4" id="KW-0548">Nucleotidyltransferase</keyword>
<evidence type="ECO:0000313" key="5">
    <source>
        <dbReference type="Proteomes" id="UP000033949"/>
    </source>
</evidence>
<gene>
    <name evidence="4" type="ORF">UU82_C0017G0012</name>
</gene>
<evidence type="ECO:0000259" key="3">
    <source>
        <dbReference type="Pfam" id="PF01467"/>
    </source>
</evidence>
<dbReference type="AlphaFoldDB" id="A0A0G1AEY9"/>
<accession>A0A0G1AEY9</accession>
<dbReference type="Gene3D" id="3.40.50.620">
    <property type="entry name" value="HUPs"/>
    <property type="match status" value="1"/>
</dbReference>
<dbReference type="EMBL" id="LCCC01000017">
    <property type="protein sequence ID" value="KKS23878.1"/>
    <property type="molecule type" value="Genomic_DNA"/>
</dbReference>
<keyword evidence="1 4" id="KW-0808">Transferase</keyword>
<dbReference type="InterPro" id="IPR004821">
    <property type="entry name" value="Cyt_trans-like"/>
</dbReference>
<dbReference type="PANTHER" id="PTHR43793:SF1">
    <property type="entry name" value="FAD SYNTHASE"/>
    <property type="match status" value="1"/>
</dbReference>
<evidence type="ECO:0000256" key="2">
    <source>
        <dbReference type="ARBA" id="ARBA00022695"/>
    </source>
</evidence>
<dbReference type="Pfam" id="PF01467">
    <property type="entry name" value="CTP_transf_like"/>
    <property type="match status" value="1"/>
</dbReference>
<feature type="domain" description="Cytidyltransferase-like" evidence="3">
    <location>
        <begin position="27"/>
        <end position="123"/>
    </location>
</feature>
<evidence type="ECO:0000313" key="4">
    <source>
        <dbReference type="EMBL" id="KKS23878.1"/>
    </source>
</evidence>
<dbReference type="InterPro" id="IPR014729">
    <property type="entry name" value="Rossmann-like_a/b/a_fold"/>
</dbReference>
<dbReference type="GO" id="GO:0016779">
    <property type="term" value="F:nucleotidyltransferase activity"/>
    <property type="evidence" value="ECO:0007669"/>
    <property type="project" value="UniProtKB-KW"/>
</dbReference>
<dbReference type="SUPFAM" id="SSF52374">
    <property type="entry name" value="Nucleotidylyl transferase"/>
    <property type="match status" value="1"/>
</dbReference>
<sequence>MRKKSSSKKSNLPSPKLRRARKVVMVSGGFDPVHIGHVRLFEEAKKLGDELVVVINNDNWLRQKKGYVFMPEHERKEIVEAFGAVDRVVLSEHEENTKDMSVCMELIKVKPHIFANGGDRNEKDADNPQSSLYREKQIHKKLGIMMVYNVGYGGKVRSSSELVKEVRKKKINKKKK</sequence>
<evidence type="ECO:0000256" key="1">
    <source>
        <dbReference type="ARBA" id="ARBA00022679"/>
    </source>
</evidence>